<comment type="similarity">
    <text evidence="1">Belongs to the glycosyl hydrolase 13 family.</text>
</comment>
<dbReference type="GO" id="GO:0004574">
    <property type="term" value="F:oligo-1,6-glucosidase activity"/>
    <property type="evidence" value="ECO:0007669"/>
    <property type="project" value="TreeGrafter"/>
</dbReference>
<keyword evidence="4" id="KW-0462">Maltose metabolism</keyword>
<dbReference type="AlphaFoldDB" id="A0AAV9FVY4"/>
<dbReference type="GO" id="GO:0005987">
    <property type="term" value="P:sucrose catabolic process"/>
    <property type="evidence" value="ECO:0007669"/>
    <property type="project" value="TreeGrafter"/>
</dbReference>
<evidence type="ECO:0000256" key="3">
    <source>
        <dbReference type="ARBA" id="ARBA00023295"/>
    </source>
</evidence>
<sequence>MDNRKPCKKSSRRWWKDAVVYQVYPASFKDSDGDGLGDIDGITSKLDYLQELGVNVVWLSPIYKSPQEDMGYDISDYYDIHPPFGTIDSVNRFIAELEHRGMKLVMDLVVNHTSTQHTWFVESALSKENPRRHWYLWRPPISQSAWTYHSATNEYYLSLFSPHQADLNWENASVRDAVHQVARFWLDKGVSGFRMDVINLIAKDQRFPDAEVVHPGQQYQPGDQYFANGARLAEYLLELRREVLSKYGILTVGGMPFLDDEEKRLEIVRAEEGCLDMIFTFKMMGLDMVPEEGRFSFKPWCVGNMEKVLGRSQSMTTKMGWPSLFCENHDQPRSVSRWCDDSDAHRVAGSKLLCLMQATLTGTLYVYQGEELGMRNVPASWGPEEYKDIESINYWKWVCSKWSPGSAEMNKAKDLLRRKARDNARTPFQWEATANGGLCPAGVTPWMRVNDDYPIVNAAAQVAMGKANERTALVSPYRFWQRALEIRKQHADLFVYGDFELIESMHPAVLAFKKSCESTSDVSITVLNYSGEEAEFAIPKDCPVHSWVMGSYDSLSTGKPKEGRIQLLPWEGLVGCCTVAT</sequence>
<evidence type="ECO:0000256" key="1">
    <source>
        <dbReference type="ARBA" id="ARBA00008061"/>
    </source>
</evidence>
<dbReference type="SUPFAM" id="SSF51011">
    <property type="entry name" value="Glycosyl hydrolase domain"/>
    <property type="match status" value="1"/>
</dbReference>
<evidence type="ECO:0000256" key="2">
    <source>
        <dbReference type="ARBA" id="ARBA00022801"/>
    </source>
</evidence>
<protein>
    <submittedName>
        <fullName evidence="6">Maltase MLT1</fullName>
    </submittedName>
</protein>
<dbReference type="InterPro" id="IPR017853">
    <property type="entry name" value="GH"/>
</dbReference>
<dbReference type="InterPro" id="IPR045857">
    <property type="entry name" value="O16G_dom_2"/>
</dbReference>
<dbReference type="GO" id="GO:0000025">
    <property type="term" value="P:maltose catabolic process"/>
    <property type="evidence" value="ECO:0007669"/>
    <property type="project" value="TreeGrafter"/>
</dbReference>
<dbReference type="SMART" id="SM00642">
    <property type="entry name" value="Aamy"/>
    <property type="match status" value="1"/>
</dbReference>
<dbReference type="GO" id="GO:0033934">
    <property type="term" value="F:glucan 1,4-alpha-maltotriohydrolase activity"/>
    <property type="evidence" value="ECO:0007669"/>
    <property type="project" value="TreeGrafter"/>
</dbReference>
<accession>A0AAV9FVY4</accession>
<comment type="caution">
    <text evidence="6">The sequence shown here is derived from an EMBL/GenBank/DDBJ whole genome shotgun (WGS) entry which is preliminary data.</text>
</comment>
<keyword evidence="3" id="KW-0326">Glycosidase</keyword>
<keyword evidence="7" id="KW-1185">Reference proteome</keyword>
<dbReference type="GO" id="GO:0004556">
    <property type="term" value="F:alpha-amylase activity"/>
    <property type="evidence" value="ECO:0007669"/>
    <property type="project" value="TreeGrafter"/>
</dbReference>
<reference evidence="6" key="1">
    <citation type="journal article" date="2023" name="Mol. Phylogenet. Evol.">
        <title>Genome-scale phylogeny and comparative genomics of the fungal order Sordariales.</title>
        <authorList>
            <person name="Hensen N."/>
            <person name="Bonometti L."/>
            <person name="Westerberg I."/>
            <person name="Brannstrom I.O."/>
            <person name="Guillou S."/>
            <person name="Cros-Aarteil S."/>
            <person name="Calhoun S."/>
            <person name="Haridas S."/>
            <person name="Kuo A."/>
            <person name="Mondo S."/>
            <person name="Pangilinan J."/>
            <person name="Riley R."/>
            <person name="LaButti K."/>
            <person name="Andreopoulos B."/>
            <person name="Lipzen A."/>
            <person name="Chen C."/>
            <person name="Yan M."/>
            <person name="Daum C."/>
            <person name="Ng V."/>
            <person name="Clum A."/>
            <person name="Steindorff A."/>
            <person name="Ohm R.A."/>
            <person name="Martin F."/>
            <person name="Silar P."/>
            <person name="Natvig D.O."/>
            <person name="Lalanne C."/>
            <person name="Gautier V."/>
            <person name="Ament-Velasquez S.L."/>
            <person name="Kruys A."/>
            <person name="Hutchinson M.I."/>
            <person name="Powell A.J."/>
            <person name="Barry K."/>
            <person name="Miller A.N."/>
            <person name="Grigoriev I.V."/>
            <person name="Debuchy R."/>
            <person name="Gladieux P."/>
            <person name="Hiltunen Thoren M."/>
            <person name="Johannesson H."/>
        </authorList>
    </citation>
    <scope>NUCLEOTIDE SEQUENCE</scope>
    <source>
        <strain evidence="6">PSN243</strain>
    </source>
</reference>
<evidence type="ECO:0000259" key="5">
    <source>
        <dbReference type="SMART" id="SM00642"/>
    </source>
</evidence>
<dbReference type="Proteomes" id="UP001321760">
    <property type="component" value="Unassembled WGS sequence"/>
</dbReference>
<dbReference type="EMBL" id="MU866032">
    <property type="protein sequence ID" value="KAK4442114.1"/>
    <property type="molecule type" value="Genomic_DNA"/>
</dbReference>
<evidence type="ECO:0000313" key="6">
    <source>
        <dbReference type="EMBL" id="KAK4442114.1"/>
    </source>
</evidence>
<gene>
    <name evidence="6" type="ORF">QBC34DRAFT_499899</name>
</gene>
<dbReference type="PANTHER" id="PTHR10357:SF232">
    <property type="entry name" value="GLYCOSYL HYDROLASE FAMILY 13 CATALYTIC DOMAIN-CONTAINING PROTEIN"/>
    <property type="match status" value="1"/>
</dbReference>
<dbReference type="SUPFAM" id="SSF51445">
    <property type="entry name" value="(Trans)glycosidases"/>
    <property type="match status" value="1"/>
</dbReference>
<dbReference type="InterPro" id="IPR006047">
    <property type="entry name" value="GH13_cat_dom"/>
</dbReference>
<dbReference type="InterPro" id="IPR013780">
    <property type="entry name" value="Glyco_hydro_b"/>
</dbReference>
<evidence type="ECO:0000313" key="7">
    <source>
        <dbReference type="Proteomes" id="UP001321760"/>
    </source>
</evidence>
<organism evidence="6 7">
    <name type="scientific">Podospora aff. communis PSN243</name>
    <dbReference type="NCBI Taxonomy" id="3040156"/>
    <lineage>
        <taxon>Eukaryota</taxon>
        <taxon>Fungi</taxon>
        <taxon>Dikarya</taxon>
        <taxon>Ascomycota</taxon>
        <taxon>Pezizomycotina</taxon>
        <taxon>Sordariomycetes</taxon>
        <taxon>Sordariomycetidae</taxon>
        <taxon>Sordariales</taxon>
        <taxon>Podosporaceae</taxon>
        <taxon>Podospora</taxon>
    </lineage>
</organism>
<keyword evidence="2" id="KW-0378">Hydrolase</keyword>
<feature type="domain" description="Glycosyl hydrolase family 13 catalytic" evidence="5">
    <location>
        <begin position="22"/>
        <end position="425"/>
    </location>
</feature>
<evidence type="ECO:0000256" key="4">
    <source>
        <dbReference type="ARBA" id="ARBA00026248"/>
    </source>
</evidence>
<reference evidence="6" key="2">
    <citation type="submission" date="2023-05" db="EMBL/GenBank/DDBJ databases">
        <authorList>
            <consortium name="Lawrence Berkeley National Laboratory"/>
            <person name="Steindorff A."/>
            <person name="Hensen N."/>
            <person name="Bonometti L."/>
            <person name="Westerberg I."/>
            <person name="Brannstrom I.O."/>
            <person name="Guillou S."/>
            <person name="Cros-Aarteil S."/>
            <person name="Calhoun S."/>
            <person name="Haridas S."/>
            <person name="Kuo A."/>
            <person name="Mondo S."/>
            <person name="Pangilinan J."/>
            <person name="Riley R."/>
            <person name="Labutti K."/>
            <person name="Andreopoulos B."/>
            <person name="Lipzen A."/>
            <person name="Chen C."/>
            <person name="Yanf M."/>
            <person name="Daum C."/>
            <person name="Ng V."/>
            <person name="Clum A."/>
            <person name="Ohm R."/>
            <person name="Martin F."/>
            <person name="Silar P."/>
            <person name="Natvig D."/>
            <person name="Lalanne C."/>
            <person name="Gautier V."/>
            <person name="Ament-Velasquez S.L."/>
            <person name="Kruys A."/>
            <person name="Hutchinson M.I."/>
            <person name="Powell A.J."/>
            <person name="Barry K."/>
            <person name="Miller A.N."/>
            <person name="Grigoriev I.V."/>
            <person name="Debuchy R."/>
            <person name="Gladieux P."/>
            <person name="Thoren M.H."/>
            <person name="Johannesson H."/>
        </authorList>
    </citation>
    <scope>NUCLEOTIDE SEQUENCE</scope>
    <source>
        <strain evidence="6">PSN243</strain>
    </source>
</reference>
<proteinExistence type="inferred from homology"/>
<dbReference type="GO" id="GO:0004575">
    <property type="term" value="F:sucrose alpha-glucosidase activity"/>
    <property type="evidence" value="ECO:0007669"/>
    <property type="project" value="TreeGrafter"/>
</dbReference>
<dbReference type="CDD" id="cd11333">
    <property type="entry name" value="AmyAc_SI_OligoGlu_DGase"/>
    <property type="match status" value="1"/>
</dbReference>
<dbReference type="PANTHER" id="PTHR10357">
    <property type="entry name" value="ALPHA-AMYLASE FAMILY MEMBER"/>
    <property type="match status" value="1"/>
</dbReference>
<dbReference type="Gene3D" id="3.20.20.80">
    <property type="entry name" value="Glycosidases"/>
    <property type="match status" value="1"/>
</dbReference>
<dbReference type="FunFam" id="3.20.20.80:FF:000064">
    <property type="entry name" value="Oligo-1,6-glucosidase"/>
    <property type="match status" value="1"/>
</dbReference>
<dbReference type="Gene3D" id="2.60.40.1180">
    <property type="entry name" value="Golgi alpha-mannosidase II"/>
    <property type="match status" value="1"/>
</dbReference>
<dbReference type="Pfam" id="PF00128">
    <property type="entry name" value="Alpha-amylase"/>
    <property type="match status" value="1"/>
</dbReference>
<name>A0AAV9FVY4_9PEZI</name>
<dbReference type="Gene3D" id="3.90.400.10">
    <property type="entry name" value="Oligo-1,6-glucosidase, Domain 2"/>
    <property type="match status" value="1"/>
</dbReference>